<proteinExistence type="predicted"/>
<evidence type="ECO:0000256" key="1">
    <source>
        <dbReference type="SAM" id="SignalP"/>
    </source>
</evidence>
<reference evidence="2 3" key="1">
    <citation type="submission" date="2019-05" db="EMBL/GenBank/DDBJ databases">
        <title>OXA-830, a novel chromosomally encoded expanded-spectrum class D beta-lactamase in Aeromonas simiae.</title>
        <authorList>
            <person name="Zhou W."/>
            <person name="Chen Q."/>
        </authorList>
    </citation>
    <scope>NUCLEOTIDE SEQUENCE [LARGE SCALE GENOMIC DNA]</scope>
    <source>
        <strain evidence="2 3">A6</strain>
    </source>
</reference>
<keyword evidence="3" id="KW-1185">Reference proteome</keyword>
<dbReference type="RefSeq" id="WP_193000888.1">
    <property type="nucleotide sequence ID" value="NZ_CP040449.1"/>
</dbReference>
<accession>A0A5J6WWX1</accession>
<dbReference type="KEGG" id="asim:FE240_10875"/>
<evidence type="ECO:0000313" key="3">
    <source>
        <dbReference type="Proteomes" id="UP000594034"/>
    </source>
</evidence>
<gene>
    <name evidence="2" type="ORF">FE240_10875</name>
</gene>
<evidence type="ECO:0000313" key="2">
    <source>
        <dbReference type="EMBL" id="QFI55140.1"/>
    </source>
</evidence>
<feature type="chain" id="PRO_5023894031" evidence="1">
    <location>
        <begin position="20"/>
        <end position="133"/>
    </location>
</feature>
<name>A0A5J6WWX1_9GAMM</name>
<protein>
    <submittedName>
        <fullName evidence="2">Uncharacterized protein</fullName>
    </submittedName>
</protein>
<dbReference type="Proteomes" id="UP000594034">
    <property type="component" value="Chromosome"/>
</dbReference>
<keyword evidence="1" id="KW-0732">Signal</keyword>
<dbReference type="AlphaFoldDB" id="A0A5J6WWX1"/>
<feature type="signal peptide" evidence="1">
    <location>
        <begin position="1"/>
        <end position="19"/>
    </location>
</feature>
<organism evidence="2 3">
    <name type="scientific">Aeromonas simiae</name>
    <dbReference type="NCBI Taxonomy" id="218936"/>
    <lineage>
        <taxon>Bacteria</taxon>
        <taxon>Pseudomonadati</taxon>
        <taxon>Pseudomonadota</taxon>
        <taxon>Gammaproteobacteria</taxon>
        <taxon>Aeromonadales</taxon>
        <taxon>Aeromonadaceae</taxon>
        <taxon>Aeromonas</taxon>
    </lineage>
</organism>
<dbReference type="EMBL" id="CP040449">
    <property type="protein sequence ID" value="QFI55140.1"/>
    <property type="molecule type" value="Genomic_DNA"/>
</dbReference>
<dbReference type="PROSITE" id="PS51257">
    <property type="entry name" value="PROKAR_LIPOPROTEIN"/>
    <property type="match status" value="1"/>
</dbReference>
<sequence>MLKSGLFTSLLLLSAGCHAQSQLLIGRLASAPVQHFNQQIQEAGSHRQGWVNDYREVALRFINRDLPSRIQAQQLDNDLILSVALSSHQSDMLYILTLYRQNNLWQMRNAEMGWRCAGAMAFTPVPCPNEQVH</sequence>